<comment type="caution">
    <text evidence="2">The sequence shown here is derived from an EMBL/GenBank/DDBJ whole genome shotgun (WGS) entry which is preliminary data.</text>
</comment>
<evidence type="ECO:0000256" key="1">
    <source>
        <dbReference type="SAM" id="SignalP"/>
    </source>
</evidence>
<dbReference type="STRING" id="247633.GP2143_10822"/>
<feature type="signal peptide" evidence="1">
    <location>
        <begin position="1"/>
        <end position="30"/>
    </location>
</feature>
<evidence type="ECO:0000313" key="2">
    <source>
        <dbReference type="EMBL" id="EAW31085.1"/>
    </source>
</evidence>
<evidence type="ECO:0008006" key="4">
    <source>
        <dbReference type="Google" id="ProtNLM"/>
    </source>
</evidence>
<sequence length="122" mass="13636">MIRFLKLLRKSPFSIALVFALAFSTSPANAEEGTADAIAGAMKTLDKWMLAFNARNLKAWAATVHYPHVRFASGTMTIFDSAEQFADRDVFTYLTANGWDHSHWIERKVSLSSADKVHIDTV</sequence>
<keyword evidence="1" id="KW-0732">Signal</keyword>
<keyword evidence="3" id="KW-1185">Reference proteome</keyword>
<dbReference type="AlphaFoldDB" id="A0YE51"/>
<dbReference type="Proteomes" id="UP000004931">
    <property type="component" value="Unassembled WGS sequence"/>
</dbReference>
<evidence type="ECO:0000313" key="3">
    <source>
        <dbReference type="Proteomes" id="UP000004931"/>
    </source>
</evidence>
<feature type="chain" id="PRO_5002631108" description="SnoaL-like domain-containing protein" evidence="1">
    <location>
        <begin position="31"/>
        <end position="122"/>
    </location>
</feature>
<protein>
    <recommendedName>
        <fullName evidence="4">SnoaL-like domain-containing protein</fullName>
    </recommendedName>
</protein>
<reference evidence="2 3" key="1">
    <citation type="journal article" date="2010" name="J. Bacteriol.">
        <title>Genome sequence of the oligotrophic marine Gammaproteobacterium HTCC2143, isolated from the Oregon Coast.</title>
        <authorList>
            <person name="Oh H.M."/>
            <person name="Kang I."/>
            <person name="Ferriera S."/>
            <person name="Giovannoni S.J."/>
            <person name="Cho J.C."/>
        </authorList>
    </citation>
    <scope>NUCLEOTIDE SEQUENCE [LARGE SCALE GENOMIC DNA]</scope>
    <source>
        <strain evidence="2 3">HTCC2143</strain>
    </source>
</reference>
<accession>A0YE51</accession>
<dbReference type="EMBL" id="AAVT01000005">
    <property type="protein sequence ID" value="EAW31085.1"/>
    <property type="molecule type" value="Genomic_DNA"/>
</dbReference>
<gene>
    <name evidence="2" type="ORF">GP2143_10822</name>
</gene>
<proteinExistence type="predicted"/>
<name>A0YE51_9GAMM</name>
<organism evidence="2 3">
    <name type="scientific">marine gamma proteobacterium HTCC2143</name>
    <dbReference type="NCBI Taxonomy" id="247633"/>
    <lineage>
        <taxon>Bacteria</taxon>
        <taxon>Pseudomonadati</taxon>
        <taxon>Pseudomonadota</taxon>
        <taxon>Gammaproteobacteria</taxon>
        <taxon>Cellvibrionales</taxon>
        <taxon>Spongiibacteraceae</taxon>
        <taxon>BD1-7 clade</taxon>
    </lineage>
</organism>
<feature type="non-terminal residue" evidence="2">
    <location>
        <position position="122"/>
    </location>
</feature>